<gene>
    <name evidence="10" type="ORF">KJ970_03125</name>
</gene>
<dbReference type="InterPro" id="IPR006043">
    <property type="entry name" value="NCS2"/>
</dbReference>
<evidence type="ECO:0000256" key="3">
    <source>
        <dbReference type="ARBA" id="ARBA00022448"/>
    </source>
</evidence>
<evidence type="ECO:0000256" key="2">
    <source>
        <dbReference type="ARBA" id="ARBA00005697"/>
    </source>
</evidence>
<organism evidence="10 11">
    <name type="scientific">Eiseniibacteriota bacterium</name>
    <dbReference type="NCBI Taxonomy" id="2212470"/>
    <lineage>
        <taxon>Bacteria</taxon>
        <taxon>Candidatus Eiseniibacteriota</taxon>
    </lineage>
</organism>
<name>A0A948RUP7_UNCEI</name>
<feature type="transmembrane region" description="Helical" evidence="9">
    <location>
        <begin position="20"/>
        <end position="41"/>
    </location>
</feature>
<evidence type="ECO:0000256" key="5">
    <source>
        <dbReference type="ARBA" id="ARBA00022692"/>
    </source>
</evidence>
<keyword evidence="3 8" id="KW-0813">Transport</keyword>
<dbReference type="InterPro" id="IPR045018">
    <property type="entry name" value="Azg-like"/>
</dbReference>
<evidence type="ECO:0000256" key="9">
    <source>
        <dbReference type="SAM" id="Phobius"/>
    </source>
</evidence>
<evidence type="ECO:0000313" key="10">
    <source>
        <dbReference type="EMBL" id="MBU2689893.1"/>
    </source>
</evidence>
<comment type="similarity">
    <text evidence="2 8">Belongs to the nucleobase:cation symporter-2 (NCS2) (TC 2.A.40) family. Azg-like subfamily.</text>
</comment>
<comment type="subcellular location">
    <subcellularLocation>
        <location evidence="1 8">Cell membrane</location>
        <topology evidence="1 8">Multi-pass membrane protein</topology>
    </subcellularLocation>
</comment>
<keyword evidence="7 8" id="KW-0472">Membrane</keyword>
<evidence type="ECO:0000313" key="11">
    <source>
        <dbReference type="Proteomes" id="UP000777784"/>
    </source>
</evidence>
<evidence type="ECO:0000256" key="8">
    <source>
        <dbReference type="PIRNR" id="PIRNR005353"/>
    </source>
</evidence>
<proteinExistence type="inferred from homology"/>
<feature type="transmembrane region" description="Helical" evidence="9">
    <location>
        <begin position="318"/>
        <end position="339"/>
    </location>
</feature>
<dbReference type="PANTHER" id="PTHR43337">
    <property type="entry name" value="XANTHINE/URACIL PERMEASE C887.17-RELATED"/>
    <property type="match status" value="1"/>
</dbReference>
<evidence type="ECO:0000256" key="6">
    <source>
        <dbReference type="ARBA" id="ARBA00022989"/>
    </source>
</evidence>
<feature type="transmembrane region" description="Helical" evidence="9">
    <location>
        <begin position="426"/>
        <end position="442"/>
    </location>
</feature>
<dbReference type="InterPro" id="IPR026033">
    <property type="entry name" value="Azg-like_bact_archaea"/>
</dbReference>
<sequence length="443" mass="46887">MFLERFFHLREAGTTVRLEVLGGITTFMTMSYIVFLNPAILAQTGMNFGAVMTATCLSAAAATLLMGFLANYPIALAPGMGENIFFLTAVLGMGITWQQGLGAVFVAGIVFLILNLFNVRQVIIDAVPESLKHAIAAGIGLFIVFMGLVNAGIVVRHPMEQAVPVHLGELNNPAVWVSLLGLVLTGALLVRKVRGAILWGILSTAVLGLIFRVAHYQGLVAPPPSLAPTFLKMDIAGLLTWGMIPIILIFLYMDVLDSIGTFIGVGERMGLLKNGRLERGTRALTTDAAGTVIGACLGTSTVTAFIESSAGAAAGARTGLANLVTALLFLAALFFSPVAQMIGGGYAWKEGVLLYPVTAPALIVVGTFMAASLRRIPWDDFGEAIPALLIVVGIPLTYSIAEGLALGFISYPVIKLLGGKGREVNRLCYLLGAIFLARYLFLD</sequence>
<feature type="transmembrane region" description="Helical" evidence="9">
    <location>
        <begin position="134"/>
        <end position="153"/>
    </location>
</feature>
<keyword evidence="5 8" id="KW-0812">Transmembrane</keyword>
<dbReference type="Pfam" id="PF00860">
    <property type="entry name" value="Xan_ur_permease"/>
    <property type="match status" value="1"/>
</dbReference>
<evidence type="ECO:0000256" key="7">
    <source>
        <dbReference type="ARBA" id="ARBA00023136"/>
    </source>
</evidence>
<feature type="transmembrane region" description="Helical" evidence="9">
    <location>
        <begin position="351"/>
        <end position="373"/>
    </location>
</feature>
<evidence type="ECO:0000256" key="4">
    <source>
        <dbReference type="ARBA" id="ARBA00022475"/>
    </source>
</evidence>
<feature type="transmembrane region" description="Helical" evidence="9">
    <location>
        <begin position="385"/>
        <end position="414"/>
    </location>
</feature>
<feature type="transmembrane region" description="Helical" evidence="9">
    <location>
        <begin position="197"/>
        <end position="215"/>
    </location>
</feature>
<keyword evidence="6 8" id="KW-1133">Transmembrane helix</keyword>
<dbReference type="AlphaFoldDB" id="A0A948RUP7"/>
<dbReference type="PIRSF" id="PIRSF005353">
    <property type="entry name" value="PbuG"/>
    <property type="match status" value="1"/>
</dbReference>
<feature type="transmembrane region" description="Helical" evidence="9">
    <location>
        <begin position="84"/>
        <end position="114"/>
    </location>
</feature>
<evidence type="ECO:0000256" key="1">
    <source>
        <dbReference type="ARBA" id="ARBA00004651"/>
    </source>
</evidence>
<comment type="caution">
    <text evidence="10">The sequence shown here is derived from an EMBL/GenBank/DDBJ whole genome shotgun (WGS) entry which is preliminary data.</text>
</comment>
<protein>
    <submittedName>
        <fullName evidence="10">NCS2 family permease</fullName>
    </submittedName>
</protein>
<feature type="transmembrane region" description="Helical" evidence="9">
    <location>
        <begin position="173"/>
        <end position="190"/>
    </location>
</feature>
<dbReference type="GO" id="GO:0005886">
    <property type="term" value="C:plasma membrane"/>
    <property type="evidence" value="ECO:0007669"/>
    <property type="project" value="UniProtKB-SubCell"/>
</dbReference>
<feature type="transmembrane region" description="Helical" evidence="9">
    <location>
        <begin position="235"/>
        <end position="263"/>
    </location>
</feature>
<feature type="transmembrane region" description="Helical" evidence="9">
    <location>
        <begin position="284"/>
        <end position="306"/>
    </location>
</feature>
<dbReference type="Proteomes" id="UP000777784">
    <property type="component" value="Unassembled WGS sequence"/>
</dbReference>
<accession>A0A948RUP7</accession>
<dbReference type="PANTHER" id="PTHR43337:SF1">
    <property type="entry name" value="XANTHINE_URACIL PERMEASE C887.17-RELATED"/>
    <property type="match status" value="1"/>
</dbReference>
<dbReference type="GO" id="GO:0005345">
    <property type="term" value="F:purine nucleobase transmembrane transporter activity"/>
    <property type="evidence" value="ECO:0007669"/>
    <property type="project" value="TreeGrafter"/>
</dbReference>
<feature type="transmembrane region" description="Helical" evidence="9">
    <location>
        <begin position="48"/>
        <end position="72"/>
    </location>
</feature>
<dbReference type="EMBL" id="JAHJDP010000019">
    <property type="protein sequence ID" value="MBU2689893.1"/>
    <property type="molecule type" value="Genomic_DNA"/>
</dbReference>
<reference evidence="10" key="1">
    <citation type="submission" date="2021-05" db="EMBL/GenBank/DDBJ databases">
        <title>Energy efficiency and biological interactions define the core microbiome of deep oligotrophic groundwater.</title>
        <authorList>
            <person name="Mehrshad M."/>
            <person name="Lopez-Fernandez M."/>
            <person name="Bell E."/>
            <person name="Bernier-Latmani R."/>
            <person name="Bertilsson S."/>
            <person name="Dopson M."/>
        </authorList>
    </citation>
    <scope>NUCLEOTIDE SEQUENCE</scope>
    <source>
        <strain evidence="10">Modern_marine.mb.64</strain>
    </source>
</reference>
<keyword evidence="4 8" id="KW-1003">Cell membrane</keyword>